<evidence type="ECO:0000256" key="3">
    <source>
        <dbReference type="ARBA" id="ARBA00010217"/>
    </source>
</evidence>
<keyword evidence="6" id="KW-0430">Lectin</keyword>
<feature type="domain" description="Protein kinase" evidence="12">
    <location>
        <begin position="60"/>
        <end position="230"/>
    </location>
</feature>
<evidence type="ECO:0000259" key="12">
    <source>
        <dbReference type="PROSITE" id="PS50011"/>
    </source>
</evidence>
<evidence type="ECO:0000256" key="9">
    <source>
        <dbReference type="ARBA" id="ARBA00022989"/>
    </source>
</evidence>
<dbReference type="InterPro" id="IPR001220">
    <property type="entry name" value="Legume_lectin_dom"/>
</dbReference>
<dbReference type="GO" id="GO:0051707">
    <property type="term" value="P:response to other organism"/>
    <property type="evidence" value="ECO:0007669"/>
    <property type="project" value="UniProtKB-ARBA"/>
</dbReference>
<reference evidence="13" key="2">
    <citation type="submission" date="2021-12" db="EMBL/GenBank/DDBJ databases">
        <title>Resequencing data analysis of finger millet.</title>
        <authorList>
            <person name="Hatakeyama M."/>
            <person name="Aluri S."/>
            <person name="Balachadran M.T."/>
            <person name="Sivarajan S.R."/>
            <person name="Poveda L."/>
            <person name="Shimizu-Inatsugi R."/>
            <person name="Schlapbach R."/>
            <person name="Sreeman S.M."/>
            <person name="Shimizu K.K."/>
        </authorList>
    </citation>
    <scope>NUCLEOTIDE SEQUENCE</scope>
</reference>
<dbReference type="Pfam" id="PF00139">
    <property type="entry name" value="Lectin_legB"/>
    <property type="match status" value="1"/>
</dbReference>
<evidence type="ECO:0000256" key="5">
    <source>
        <dbReference type="ARBA" id="ARBA00022729"/>
    </source>
</evidence>
<dbReference type="GO" id="GO:0006952">
    <property type="term" value="P:defense response"/>
    <property type="evidence" value="ECO:0007669"/>
    <property type="project" value="UniProtKB-ARBA"/>
</dbReference>
<dbReference type="PANTHER" id="PTHR27007">
    <property type="match status" value="1"/>
</dbReference>
<organism evidence="13 14">
    <name type="scientific">Eleusine coracana subsp. coracana</name>
    <dbReference type="NCBI Taxonomy" id="191504"/>
    <lineage>
        <taxon>Eukaryota</taxon>
        <taxon>Viridiplantae</taxon>
        <taxon>Streptophyta</taxon>
        <taxon>Embryophyta</taxon>
        <taxon>Tracheophyta</taxon>
        <taxon>Spermatophyta</taxon>
        <taxon>Magnoliopsida</taxon>
        <taxon>Liliopsida</taxon>
        <taxon>Poales</taxon>
        <taxon>Poaceae</taxon>
        <taxon>PACMAD clade</taxon>
        <taxon>Chloridoideae</taxon>
        <taxon>Cynodonteae</taxon>
        <taxon>Eleusininae</taxon>
        <taxon>Eleusine</taxon>
    </lineage>
</organism>
<keyword evidence="9 11" id="KW-1133">Transmembrane helix</keyword>
<dbReference type="FunFam" id="1.10.510.10:FF:001731">
    <property type="match status" value="1"/>
</dbReference>
<keyword evidence="5" id="KW-0732">Signal</keyword>
<keyword evidence="8" id="KW-0067">ATP-binding</keyword>
<proteinExistence type="inferred from homology"/>
<dbReference type="PROSITE" id="PS00108">
    <property type="entry name" value="PROTEIN_KINASE_ST"/>
    <property type="match status" value="1"/>
</dbReference>
<comment type="similarity">
    <text evidence="2">In the N-terminal section; belongs to the leguminous lectin family.</text>
</comment>
<keyword evidence="14" id="KW-1185">Reference proteome</keyword>
<dbReference type="GO" id="GO:0004672">
    <property type="term" value="F:protein kinase activity"/>
    <property type="evidence" value="ECO:0007669"/>
    <property type="project" value="InterPro"/>
</dbReference>
<evidence type="ECO:0000256" key="4">
    <source>
        <dbReference type="ARBA" id="ARBA00022692"/>
    </source>
</evidence>
<dbReference type="GO" id="GO:0016020">
    <property type="term" value="C:membrane"/>
    <property type="evidence" value="ECO:0007669"/>
    <property type="project" value="UniProtKB-SubCell"/>
</dbReference>
<gene>
    <name evidence="13" type="primary">gb17143</name>
    <name evidence="13" type="ORF">PR202_gb17143</name>
</gene>
<evidence type="ECO:0000256" key="1">
    <source>
        <dbReference type="ARBA" id="ARBA00004479"/>
    </source>
</evidence>
<evidence type="ECO:0000313" key="13">
    <source>
        <dbReference type="EMBL" id="GJN28963.1"/>
    </source>
</evidence>
<dbReference type="Gene3D" id="1.10.510.10">
    <property type="entry name" value="Transferase(Phosphotransferase) domain 1"/>
    <property type="match status" value="1"/>
</dbReference>
<evidence type="ECO:0000313" key="14">
    <source>
        <dbReference type="Proteomes" id="UP001054889"/>
    </source>
</evidence>
<dbReference type="Proteomes" id="UP001054889">
    <property type="component" value="Unassembled WGS sequence"/>
</dbReference>
<dbReference type="InterPro" id="IPR050528">
    <property type="entry name" value="L-type_Lectin-RKs"/>
</dbReference>
<evidence type="ECO:0000256" key="11">
    <source>
        <dbReference type="SAM" id="Phobius"/>
    </source>
</evidence>
<reference evidence="13" key="1">
    <citation type="journal article" date="2018" name="DNA Res.">
        <title>Multiple hybrid de novo genome assembly of finger millet, an orphan allotetraploid crop.</title>
        <authorList>
            <person name="Hatakeyama M."/>
            <person name="Aluri S."/>
            <person name="Balachadran M.T."/>
            <person name="Sivarajan S.R."/>
            <person name="Patrignani A."/>
            <person name="Gruter S."/>
            <person name="Poveda L."/>
            <person name="Shimizu-Inatsugi R."/>
            <person name="Baeten J."/>
            <person name="Francoijs K.J."/>
            <person name="Nataraja K.N."/>
            <person name="Reddy Y.A.N."/>
            <person name="Phadnis S."/>
            <person name="Ravikumar R.L."/>
            <person name="Schlapbach R."/>
            <person name="Sreeman S.M."/>
            <person name="Shimizu K.K."/>
        </authorList>
    </citation>
    <scope>NUCLEOTIDE SEQUENCE</scope>
</reference>
<dbReference type="SMART" id="SM00220">
    <property type="entry name" value="S_TKc"/>
    <property type="match status" value="1"/>
</dbReference>
<dbReference type="Gene3D" id="3.30.200.20">
    <property type="entry name" value="Phosphorylase Kinase, domain 1"/>
    <property type="match status" value="1"/>
</dbReference>
<dbReference type="AlphaFoldDB" id="A0AAV5EZW3"/>
<accession>A0AAV5EZW3</accession>
<dbReference type="InterPro" id="IPR011009">
    <property type="entry name" value="Kinase-like_dom_sf"/>
</dbReference>
<dbReference type="EMBL" id="BQKI01000081">
    <property type="protein sequence ID" value="GJN28963.1"/>
    <property type="molecule type" value="Genomic_DNA"/>
</dbReference>
<evidence type="ECO:0000256" key="6">
    <source>
        <dbReference type="ARBA" id="ARBA00022734"/>
    </source>
</evidence>
<comment type="subcellular location">
    <subcellularLocation>
        <location evidence="1">Membrane</location>
        <topology evidence="1">Single-pass type I membrane protein</topology>
    </subcellularLocation>
</comment>
<dbReference type="InterPro" id="IPR013320">
    <property type="entry name" value="ConA-like_dom_sf"/>
</dbReference>
<evidence type="ECO:0000256" key="7">
    <source>
        <dbReference type="ARBA" id="ARBA00022741"/>
    </source>
</evidence>
<evidence type="ECO:0000256" key="8">
    <source>
        <dbReference type="ARBA" id="ARBA00022840"/>
    </source>
</evidence>
<keyword evidence="10 11" id="KW-0472">Membrane</keyword>
<name>A0AAV5EZW3_ELECO</name>
<dbReference type="SUPFAM" id="SSF49899">
    <property type="entry name" value="Concanavalin A-like lectins/glucanases"/>
    <property type="match status" value="1"/>
</dbReference>
<dbReference type="GO" id="GO:0030246">
    <property type="term" value="F:carbohydrate binding"/>
    <property type="evidence" value="ECO:0007669"/>
    <property type="project" value="UniProtKB-KW"/>
</dbReference>
<feature type="transmembrane region" description="Helical" evidence="11">
    <location>
        <begin position="35"/>
        <end position="55"/>
    </location>
</feature>
<keyword evidence="4 11" id="KW-0812">Transmembrane</keyword>
<keyword evidence="7" id="KW-0547">Nucleotide-binding</keyword>
<protein>
    <recommendedName>
        <fullName evidence="12">Protein kinase domain-containing protein</fullName>
    </recommendedName>
</protein>
<comment type="similarity">
    <text evidence="3">In the C-terminal section; belongs to the protein kinase superfamily. Ser/Thr protein kinase family.</text>
</comment>
<sequence length="230" mass="26094">MTRPLRTLLSAVYDLSTVLTDVVYLGFSAATGRVNSLYCVLGWSFSINYVVYLYYATGGFKERRLLGEGGFVEFYKGVLQTSKLEVVVKRVSHQSKQGVKEFIAEIASIGRIRHRNLVQLLGYCRRKDELFLVYAYMPNGSLDKYLYDSDLCKGTLTWSQRFHFVKGVASGLLYLHEGWEKVVIHRDIKASNVLLDKDMNGQLGDFGLARLYDYGTDTQSTHVVGVPWDT</sequence>
<evidence type="ECO:0000256" key="2">
    <source>
        <dbReference type="ARBA" id="ARBA00008536"/>
    </source>
</evidence>
<dbReference type="SUPFAM" id="SSF56112">
    <property type="entry name" value="Protein kinase-like (PK-like)"/>
    <property type="match status" value="1"/>
</dbReference>
<dbReference type="Pfam" id="PF07714">
    <property type="entry name" value="PK_Tyr_Ser-Thr"/>
    <property type="match status" value="1"/>
</dbReference>
<dbReference type="PROSITE" id="PS50011">
    <property type="entry name" value="PROTEIN_KINASE_DOM"/>
    <property type="match status" value="1"/>
</dbReference>
<dbReference type="InterPro" id="IPR000719">
    <property type="entry name" value="Prot_kinase_dom"/>
</dbReference>
<dbReference type="GO" id="GO:0005524">
    <property type="term" value="F:ATP binding"/>
    <property type="evidence" value="ECO:0007669"/>
    <property type="project" value="UniProtKB-KW"/>
</dbReference>
<dbReference type="InterPro" id="IPR008271">
    <property type="entry name" value="Ser/Thr_kinase_AS"/>
</dbReference>
<dbReference type="Gene3D" id="2.60.120.200">
    <property type="match status" value="1"/>
</dbReference>
<dbReference type="InterPro" id="IPR001245">
    <property type="entry name" value="Ser-Thr/Tyr_kinase_cat_dom"/>
</dbReference>
<comment type="caution">
    <text evidence="13">The sequence shown here is derived from an EMBL/GenBank/DDBJ whole genome shotgun (WGS) entry which is preliminary data.</text>
</comment>
<feature type="transmembrane region" description="Helical" evidence="11">
    <location>
        <begin position="12"/>
        <end position="29"/>
    </location>
</feature>
<evidence type="ECO:0000256" key="10">
    <source>
        <dbReference type="ARBA" id="ARBA00023136"/>
    </source>
</evidence>